<dbReference type="RefSeq" id="WP_145351865.1">
    <property type="nucleotide sequence ID" value="NZ_CP036262.1"/>
</dbReference>
<accession>A0A517MFY3</accession>
<evidence type="ECO:0000256" key="1">
    <source>
        <dbReference type="SAM" id="MobiDB-lite"/>
    </source>
</evidence>
<dbReference type="AlphaFoldDB" id="A0A517MFY3"/>
<proteinExistence type="predicted"/>
<feature type="region of interest" description="Disordered" evidence="1">
    <location>
        <begin position="1"/>
        <end position="33"/>
    </location>
</feature>
<dbReference type="EMBL" id="CP036262">
    <property type="protein sequence ID" value="QDS93766.1"/>
    <property type="molecule type" value="Genomic_DNA"/>
</dbReference>
<dbReference type="OrthoDB" id="276313at2"/>
<evidence type="ECO:0000313" key="2">
    <source>
        <dbReference type="EMBL" id="QDS93766.1"/>
    </source>
</evidence>
<dbReference type="KEGG" id="rml:FF011L_25390"/>
<feature type="compositionally biased region" description="Polar residues" evidence="1">
    <location>
        <begin position="1"/>
        <end position="11"/>
    </location>
</feature>
<feature type="compositionally biased region" description="Low complexity" evidence="1">
    <location>
        <begin position="18"/>
        <end position="33"/>
    </location>
</feature>
<evidence type="ECO:0000313" key="3">
    <source>
        <dbReference type="Proteomes" id="UP000320672"/>
    </source>
</evidence>
<gene>
    <name evidence="2" type="ORF">FF011L_25390</name>
</gene>
<keyword evidence="3" id="KW-1185">Reference proteome</keyword>
<protein>
    <submittedName>
        <fullName evidence="2">Uncharacterized protein</fullName>
    </submittedName>
</protein>
<name>A0A517MFY3_9BACT</name>
<dbReference type="Proteomes" id="UP000320672">
    <property type="component" value="Chromosome"/>
</dbReference>
<sequence length="160" mass="18249">MMHQFGQQSPFVNHHPSPEAAMSPSSSSNPYQSPPSVIHKGVIYGDNALRRKGGFLYREIELSGPFTGILIYNGWWFLQRISLNGQRLWSQISWLTLQRTIDFQIPVCQEQGSPIASPNGTADSMITLHPARLQIDFDSRLKFRRFQLLIDEVSVYDEIV</sequence>
<organism evidence="2 3">
    <name type="scientific">Roseimaritima multifibrata</name>
    <dbReference type="NCBI Taxonomy" id="1930274"/>
    <lineage>
        <taxon>Bacteria</taxon>
        <taxon>Pseudomonadati</taxon>
        <taxon>Planctomycetota</taxon>
        <taxon>Planctomycetia</taxon>
        <taxon>Pirellulales</taxon>
        <taxon>Pirellulaceae</taxon>
        <taxon>Roseimaritima</taxon>
    </lineage>
</organism>
<reference evidence="2 3" key="1">
    <citation type="submission" date="2019-02" db="EMBL/GenBank/DDBJ databases">
        <title>Deep-cultivation of Planctomycetes and their phenomic and genomic characterization uncovers novel biology.</title>
        <authorList>
            <person name="Wiegand S."/>
            <person name="Jogler M."/>
            <person name="Boedeker C."/>
            <person name="Pinto D."/>
            <person name="Vollmers J."/>
            <person name="Rivas-Marin E."/>
            <person name="Kohn T."/>
            <person name="Peeters S.H."/>
            <person name="Heuer A."/>
            <person name="Rast P."/>
            <person name="Oberbeckmann S."/>
            <person name="Bunk B."/>
            <person name="Jeske O."/>
            <person name="Meyerdierks A."/>
            <person name="Storesund J.E."/>
            <person name="Kallscheuer N."/>
            <person name="Luecker S."/>
            <person name="Lage O.M."/>
            <person name="Pohl T."/>
            <person name="Merkel B.J."/>
            <person name="Hornburger P."/>
            <person name="Mueller R.-W."/>
            <person name="Bruemmer F."/>
            <person name="Labrenz M."/>
            <person name="Spormann A.M."/>
            <person name="Op den Camp H."/>
            <person name="Overmann J."/>
            <person name="Amann R."/>
            <person name="Jetten M.S.M."/>
            <person name="Mascher T."/>
            <person name="Medema M.H."/>
            <person name="Devos D.P."/>
            <person name="Kaster A.-K."/>
            <person name="Ovreas L."/>
            <person name="Rohde M."/>
            <person name="Galperin M.Y."/>
            <person name="Jogler C."/>
        </authorList>
    </citation>
    <scope>NUCLEOTIDE SEQUENCE [LARGE SCALE GENOMIC DNA]</scope>
    <source>
        <strain evidence="2 3">FF011L</strain>
    </source>
</reference>